<dbReference type="InterPro" id="IPR018062">
    <property type="entry name" value="HTH_AraC-typ_CS"/>
</dbReference>
<evidence type="ECO:0000313" key="6">
    <source>
        <dbReference type="Proteomes" id="UP000249134"/>
    </source>
</evidence>
<dbReference type="STRING" id="1348624.GCA_001591545_01940"/>
<evidence type="ECO:0000256" key="3">
    <source>
        <dbReference type="ARBA" id="ARBA00023163"/>
    </source>
</evidence>
<protein>
    <submittedName>
        <fullName evidence="5">AraC family transcriptional regulator</fullName>
    </submittedName>
</protein>
<dbReference type="SUPFAM" id="SSF51215">
    <property type="entry name" value="Regulatory protein AraC"/>
    <property type="match status" value="1"/>
</dbReference>
<gene>
    <name evidence="5" type="primary">tetD</name>
    <name evidence="5" type="ORF">NCTC4824_02892</name>
</gene>
<dbReference type="KEGG" id="blen:NCTC4824_02892"/>
<dbReference type="InterPro" id="IPR009057">
    <property type="entry name" value="Homeodomain-like_sf"/>
</dbReference>
<reference evidence="5 6" key="1">
    <citation type="submission" date="2018-06" db="EMBL/GenBank/DDBJ databases">
        <authorList>
            <consortium name="Pathogen Informatics"/>
            <person name="Doyle S."/>
        </authorList>
    </citation>
    <scope>NUCLEOTIDE SEQUENCE [LARGE SCALE GENOMIC DNA]</scope>
    <source>
        <strain evidence="5 6">NCTC4824</strain>
    </source>
</reference>
<evidence type="ECO:0000256" key="2">
    <source>
        <dbReference type="ARBA" id="ARBA00023125"/>
    </source>
</evidence>
<evidence type="ECO:0000313" key="5">
    <source>
        <dbReference type="EMBL" id="SQI60717.1"/>
    </source>
</evidence>
<dbReference type="RefSeq" id="WP_066140314.1">
    <property type="nucleotide sequence ID" value="NZ_CBCSGM010000001.1"/>
</dbReference>
<feature type="domain" description="HTH araC/xylS-type" evidence="4">
    <location>
        <begin position="229"/>
        <end position="326"/>
    </location>
</feature>
<evidence type="ECO:0000256" key="1">
    <source>
        <dbReference type="ARBA" id="ARBA00023015"/>
    </source>
</evidence>
<keyword evidence="1" id="KW-0805">Transcription regulation</keyword>
<keyword evidence="3" id="KW-0804">Transcription</keyword>
<dbReference type="AlphaFoldDB" id="A0A2X4W7S7"/>
<sequence length="328" mass="38787">MQYEWLDKYLRELDSIERIQIKTKENINDFDGNELLVEAKGAVPRMQDFYFFDKGPIFINKHHRFADMPLHVHSFIEINYVYSGICRQMINGKEVLLKKGQVCLLDTDVPHSILALGSDDILVNIIMKKETFSTAFWSRFSNKGLVSDFLMNAISENQQHDRYILFHSQENENLQWIIKNMLYEFFAPQDHSTEMINAYLPIMFIELMRVYQLDKNFESKDRGKTTSIVDILHYIEENFRNCTLSSLANTFNFNANYLSNMLKEQTGKSFLELIQMQRMVHAASLLKNTNKSIDEIANHVGYESTSFFHRKFKEYFNRTPNRFRNNKN</sequence>
<dbReference type="Gene3D" id="1.10.10.60">
    <property type="entry name" value="Homeodomain-like"/>
    <property type="match status" value="2"/>
</dbReference>
<dbReference type="InterPro" id="IPR003313">
    <property type="entry name" value="AraC-bd"/>
</dbReference>
<dbReference type="PANTHER" id="PTHR43280">
    <property type="entry name" value="ARAC-FAMILY TRANSCRIPTIONAL REGULATOR"/>
    <property type="match status" value="1"/>
</dbReference>
<dbReference type="Gene3D" id="2.60.120.10">
    <property type="entry name" value="Jelly Rolls"/>
    <property type="match status" value="1"/>
</dbReference>
<proteinExistence type="predicted"/>
<evidence type="ECO:0000259" key="4">
    <source>
        <dbReference type="PROSITE" id="PS01124"/>
    </source>
</evidence>
<dbReference type="PROSITE" id="PS00041">
    <property type="entry name" value="HTH_ARAC_FAMILY_1"/>
    <property type="match status" value="1"/>
</dbReference>
<name>A0A2X4W7S7_LEDLE</name>
<dbReference type="PANTHER" id="PTHR43280:SF28">
    <property type="entry name" value="HTH-TYPE TRANSCRIPTIONAL ACTIVATOR RHAS"/>
    <property type="match status" value="1"/>
</dbReference>
<dbReference type="Proteomes" id="UP000249134">
    <property type="component" value="Chromosome 1"/>
</dbReference>
<keyword evidence="6" id="KW-1185">Reference proteome</keyword>
<dbReference type="Pfam" id="PF12833">
    <property type="entry name" value="HTH_18"/>
    <property type="match status" value="1"/>
</dbReference>
<dbReference type="InterPro" id="IPR014710">
    <property type="entry name" value="RmlC-like_jellyroll"/>
</dbReference>
<dbReference type="InterPro" id="IPR037923">
    <property type="entry name" value="HTH-like"/>
</dbReference>
<organism evidence="5 6">
    <name type="scientific">Lederbergia lenta</name>
    <name type="common">Bacillus lentus</name>
    <dbReference type="NCBI Taxonomy" id="1467"/>
    <lineage>
        <taxon>Bacteria</taxon>
        <taxon>Bacillati</taxon>
        <taxon>Bacillota</taxon>
        <taxon>Bacilli</taxon>
        <taxon>Bacillales</taxon>
        <taxon>Bacillaceae</taxon>
        <taxon>Lederbergia</taxon>
    </lineage>
</organism>
<dbReference type="InterPro" id="IPR018060">
    <property type="entry name" value="HTH_AraC"/>
</dbReference>
<dbReference type="GO" id="GO:0003700">
    <property type="term" value="F:DNA-binding transcription factor activity"/>
    <property type="evidence" value="ECO:0007669"/>
    <property type="project" value="InterPro"/>
</dbReference>
<dbReference type="Pfam" id="PF02311">
    <property type="entry name" value="AraC_binding"/>
    <property type="match status" value="1"/>
</dbReference>
<dbReference type="InterPro" id="IPR020449">
    <property type="entry name" value="Tscrpt_reg_AraC-type_HTH"/>
</dbReference>
<keyword evidence="2" id="KW-0238">DNA-binding</keyword>
<dbReference type="GO" id="GO:0043565">
    <property type="term" value="F:sequence-specific DNA binding"/>
    <property type="evidence" value="ECO:0007669"/>
    <property type="project" value="InterPro"/>
</dbReference>
<dbReference type="CDD" id="cd06996">
    <property type="entry name" value="cupin_Lmo2851-like_N"/>
    <property type="match status" value="1"/>
</dbReference>
<dbReference type="PRINTS" id="PR00032">
    <property type="entry name" value="HTHARAC"/>
</dbReference>
<accession>A0A2X4W7S7</accession>
<dbReference type="PROSITE" id="PS01124">
    <property type="entry name" value="HTH_ARAC_FAMILY_2"/>
    <property type="match status" value="1"/>
</dbReference>
<dbReference type="SMART" id="SM00342">
    <property type="entry name" value="HTH_ARAC"/>
    <property type="match status" value="1"/>
</dbReference>
<dbReference type="EMBL" id="LS483476">
    <property type="protein sequence ID" value="SQI60717.1"/>
    <property type="molecule type" value="Genomic_DNA"/>
</dbReference>
<dbReference type="SUPFAM" id="SSF46689">
    <property type="entry name" value="Homeodomain-like"/>
    <property type="match status" value="1"/>
</dbReference>